<proteinExistence type="predicted"/>
<accession>A0AAV4XEK5</accession>
<evidence type="ECO:0000313" key="2">
    <source>
        <dbReference type="Proteomes" id="UP001054945"/>
    </source>
</evidence>
<reference evidence="1 2" key="1">
    <citation type="submission" date="2021-06" db="EMBL/GenBank/DDBJ databases">
        <title>Caerostris extrusa draft genome.</title>
        <authorList>
            <person name="Kono N."/>
            <person name="Arakawa K."/>
        </authorList>
    </citation>
    <scope>NUCLEOTIDE SEQUENCE [LARGE SCALE GENOMIC DNA]</scope>
</reference>
<gene>
    <name evidence="1" type="ORF">CEXT_71101</name>
</gene>
<dbReference type="EMBL" id="BPLR01017686">
    <property type="protein sequence ID" value="GIY93652.1"/>
    <property type="molecule type" value="Genomic_DNA"/>
</dbReference>
<organism evidence="1 2">
    <name type="scientific">Caerostris extrusa</name>
    <name type="common">Bark spider</name>
    <name type="synonym">Caerostris bankana</name>
    <dbReference type="NCBI Taxonomy" id="172846"/>
    <lineage>
        <taxon>Eukaryota</taxon>
        <taxon>Metazoa</taxon>
        <taxon>Ecdysozoa</taxon>
        <taxon>Arthropoda</taxon>
        <taxon>Chelicerata</taxon>
        <taxon>Arachnida</taxon>
        <taxon>Araneae</taxon>
        <taxon>Araneomorphae</taxon>
        <taxon>Entelegynae</taxon>
        <taxon>Araneoidea</taxon>
        <taxon>Araneidae</taxon>
        <taxon>Caerostris</taxon>
    </lineage>
</organism>
<sequence>MELSGTSLNENPRRCFKPQSIPHFKPKPNTIQRVEYCFLKVSGSKRYVNSNSFAVHPLCGGFSQHHTRVRRRSGKYRCSRISRLKSAKRCTLGGDLDDDFDAIFCADGLISKVMVPKRKYYEMTFALVHIFRHQYCFR</sequence>
<evidence type="ECO:0000313" key="1">
    <source>
        <dbReference type="EMBL" id="GIY93652.1"/>
    </source>
</evidence>
<comment type="caution">
    <text evidence="1">The sequence shown here is derived from an EMBL/GenBank/DDBJ whole genome shotgun (WGS) entry which is preliminary data.</text>
</comment>
<keyword evidence="2" id="KW-1185">Reference proteome</keyword>
<dbReference type="Proteomes" id="UP001054945">
    <property type="component" value="Unassembled WGS sequence"/>
</dbReference>
<protein>
    <submittedName>
        <fullName evidence="1">Uncharacterized protein</fullName>
    </submittedName>
</protein>
<name>A0AAV4XEK5_CAEEX</name>
<dbReference type="AlphaFoldDB" id="A0AAV4XEK5"/>